<sequence>MFCSKLSKPDPRYVRHLKPYYPYTHPLHLAEIGEKRGVTEKARVVTINFLLRRLGKKYSDTVGVVGLGGGSVQVFISILNKELTQ</sequence>
<organism evidence="1 2">
    <name type="scientific">Cynara cardunculus var. scolymus</name>
    <name type="common">Globe artichoke</name>
    <name type="synonym">Cynara scolymus</name>
    <dbReference type="NCBI Taxonomy" id="59895"/>
    <lineage>
        <taxon>Eukaryota</taxon>
        <taxon>Viridiplantae</taxon>
        <taxon>Streptophyta</taxon>
        <taxon>Embryophyta</taxon>
        <taxon>Tracheophyta</taxon>
        <taxon>Spermatophyta</taxon>
        <taxon>Magnoliopsida</taxon>
        <taxon>eudicotyledons</taxon>
        <taxon>Gunneridae</taxon>
        <taxon>Pentapetalae</taxon>
        <taxon>asterids</taxon>
        <taxon>campanulids</taxon>
        <taxon>Asterales</taxon>
        <taxon>Asteraceae</taxon>
        <taxon>Carduoideae</taxon>
        <taxon>Cardueae</taxon>
        <taxon>Carduinae</taxon>
        <taxon>Cynara</taxon>
    </lineage>
</organism>
<dbReference type="Gramene" id="KVH99483">
    <property type="protein sequence ID" value="KVH99483"/>
    <property type="gene ID" value="Ccrd_022283"/>
</dbReference>
<dbReference type="AlphaFoldDB" id="A0A103XYY2"/>
<dbReference type="EMBL" id="LEKV01003498">
    <property type="protein sequence ID" value="KVH99483.1"/>
    <property type="molecule type" value="Genomic_DNA"/>
</dbReference>
<accession>A0A103XYY2</accession>
<reference evidence="1 2" key="1">
    <citation type="journal article" date="2016" name="Sci. Rep.">
        <title>The genome sequence of the outbreeding globe artichoke constructed de novo incorporating a phase-aware low-pass sequencing strategy of F1 progeny.</title>
        <authorList>
            <person name="Scaglione D."/>
            <person name="Reyes-Chin-Wo S."/>
            <person name="Acquadro A."/>
            <person name="Froenicke L."/>
            <person name="Portis E."/>
            <person name="Beitel C."/>
            <person name="Tirone M."/>
            <person name="Mauro R."/>
            <person name="Lo Monaco A."/>
            <person name="Mauromicale G."/>
            <person name="Faccioli P."/>
            <person name="Cattivelli L."/>
            <person name="Rieseberg L."/>
            <person name="Michelmore R."/>
            <person name="Lanteri S."/>
        </authorList>
    </citation>
    <scope>NUCLEOTIDE SEQUENCE [LARGE SCALE GENOMIC DNA]</scope>
    <source>
        <strain evidence="1">2C</strain>
    </source>
</reference>
<evidence type="ECO:0000313" key="2">
    <source>
        <dbReference type="Proteomes" id="UP000243975"/>
    </source>
</evidence>
<evidence type="ECO:0000313" key="1">
    <source>
        <dbReference type="EMBL" id="KVH99483.1"/>
    </source>
</evidence>
<gene>
    <name evidence="1" type="ORF">Ccrd_022283</name>
</gene>
<dbReference type="Gene3D" id="3.30.420.150">
    <property type="entry name" value="Exopolyphosphatase. Domain 2"/>
    <property type="match status" value="1"/>
</dbReference>
<protein>
    <submittedName>
        <fullName evidence="1">Nucleoside phosphatase GDA1/CD39</fullName>
    </submittedName>
</protein>
<dbReference type="Proteomes" id="UP000243975">
    <property type="component" value="Unassembled WGS sequence"/>
</dbReference>
<proteinExistence type="predicted"/>
<keyword evidence="2" id="KW-1185">Reference proteome</keyword>
<comment type="caution">
    <text evidence="1">The sequence shown here is derived from an EMBL/GenBank/DDBJ whole genome shotgun (WGS) entry which is preliminary data.</text>
</comment>
<name>A0A103XYY2_CYNCS</name>